<organism evidence="2 3">
    <name type="scientific">Bacteriovorax antarcticus</name>
    <dbReference type="NCBI Taxonomy" id="3088717"/>
    <lineage>
        <taxon>Bacteria</taxon>
        <taxon>Pseudomonadati</taxon>
        <taxon>Bdellovibrionota</taxon>
        <taxon>Bacteriovoracia</taxon>
        <taxon>Bacteriovoracales</taxon>
        <taxon>Bacteriovoracaceae</taxon>
        <taxon>Bacteriovorax</taxon>
    </lineage>
</organism>
<name>A0ABU5VT63_9BACT</name>
<feature type="chain" id="PRO_5046551645" evidence="1">
    <location>
        <begin position="22"/>
        <end position="161"/>
    </location>
</feature>
<dbReference type="Proteomes" id="UP001302274">
    <property type="component" value="Unassembled WGS sequence"/>
</dbReference>
<feature type="signal peptide" evidence="1">
    <location>
        <begin position="1"/>
        <end position="21"/>
    </location>
</feature>
<sequence>MIKFKFIFLMSMMFCIQTSWASPKSTRFIKIPAGSNHLSFAKAPNIEWSEFCYNQKLGCARFQVKGAQKPNFGFIKVVTDKLEKQNFKKYCSEVFDVSKSMDASLGNFTNDAQAALPHCSWMGSKDMTHLFWKDGITLIVTTSDKYDVQKMIREAKLNEKN</sequence>
<keyword evidence="3" id="KW-1185">Reference proteome</keyword>
<reference evidence="2 3" key="1">
    <citation type="submission" date="2023-11" db="EMBL/GenBank/DDBJ databases">
        <title>A Novel Polar Bacteriovorax (B. antarcticus) Isolated from the Biocrust in Antarctica.</title>
        <authorList>
            <person name="Mun W."/>
            <person name="Choi S.Y."/>
            <person name="Mitchell R.J."/>
        </authorList>
    </citation>
    <scope>NUCLEOTIDE SEQUENCE [LARGE SCALE GENOMIC DNA]</scope>
    <source>
        <strain evidence="2 3">PP10</strain>
    </source>
</reference>
<evidence type="ECO:0000256" key="1">
    <source>
        <dbReference type="SAM" id="SignalP"/>
    </source>
</evidence>
<dbReference type="EMBL" id="JAYGJQ010000001">
    <property type="protein sequence ID" value="MEA9356246.1"/>
    <property type="molecule type" value="Genomic_DNA"/>
</dbReference>
<protein>
    <submittedName>
        <fullName evidence="2">Uncharacterized protein</fullName>
    </submittedName>
</protein>
<dbReference type="RefSeq" id="WP_323575932.1">
    <property type="nucleotide sequence ID" value="NZ_JAYGJQ010000001.1"/>
</dbReference>
<comment type="caution">
    <text evidence="2">The sequence shown here is derived from an EMBL/GenBank/DDBJ whole genome shotgun (WGS) entry which is preliminary data.</text>
</comment>
<gene>
    <name evidence="2" type="ORF">SHI21_08535</name>
</gene>
<keyword evidence="1" id="KW-0732">Signal</keyword>
<accession>A0ABU5VT63</accession>
<evidence type="ECO:0000313" key="2">
    <source>
        <dbReference type="EMBL" id="MEA9356246.1"/>
    </source>
</evidence>
<proteinExistence type="predicted"/>
<evidence type="ECO:0000313" key="3">
    <source>
        <dbReference type="Proteomes" id="UP001302274"/>
    </source>
</evidence>